<dbReference type="EMBL" id="JALLPB020000043">
    <property type="protein sequence ID" value="KAL3823213.1"/>
    <property type="molecule type" value="Genomic_DNA"/>
</dbReference>
<dbReference type="InterPro" id="IPR001478">
    <property type="entry name" value="PDZ"/>
</dbReference>
<dbReference type="Proteomes" id="UP001530377">
    <property type="component" value="Unassembled WGS sequence"/>
</dbReference>
<dbReference type="AlphaFoldDB" id="A0ABD3SFZ8"/>
<dbReference type="Pfam" id="PF17820">
    <property type="entry name" value="PDZ_6"/>
    <property type="match status" value="1"/>
</dbReference>
<proteinExistence type="predicted"/>
<evidence type="ECO:0000313" key="2">
    <source>
        <dbReference type="EMBL" id="KAL3823213.1"/>
    </source>
</evidence>
<accession>A0ABD3SFZ8</accession>
<feature type="domain" description="PDZ" evidence="1">
    <location>
        <begin position="22"/>
        <end position="91"/>
    </location>
</feature>
<dbReference type="SUPFAM" id="SSF50156">
    <property type="entry name" value="PDZ domain-like"/>
    <property type="match status" value="1"/>
</dbReference>
<evidence type="ECO:0000259" key="1">
    <source>
        <dbReference type="PROSITE" id="PS50106"/>
    </source>
</evidence>
<evidence type="ECO:0000313" key="3">
    <source>
        <dbReference type="Proteomes" id="UP001530377"/>
    </source>
</evidence>
<dbReference type="PROSITE" id="PS50106">
    <property type="entry name" value="PDZ"/>
    <property type="match status" value="1"/>
</dbReference>
<dbReference type="InterPro" id="IPR036034">
    <property type="entry name" value="PDZ_sf"/>
</dbReference>
<reference evidence="2 3" key="1">
    <citation type="submission" date="2024-10" db="EMBL/GenBank/DDBJ databases">
        <title>Updated reference genomes for cyclostephanoid diatoms.</title>
        <authorList>
            <person name="Roberts W.R."/>
            <person name="Alverson A.J."/>
        </authorList>
    </citation>
    <scope>NUCLEOTIDE SEQUENCE [LARGE SCALE GENOMIC DNA]</scope>
    <source>
        <strain evidence="2 3">AJA228-03</strain>
    </source>
</reference>
<keyword evidence="3" id="KW-1185">Reference proteome</keyword>
<dbReference type="Gene3D" id="2.30.42.10">
    <property type="match status" value="1"/>
</dbReference>
<comment type="caution">
    <text evidence="2">The sequence shown here is derived from an EMBL/GenBank/DDBJ whole genome shotgun (WGS) entry which is preliminary data.</text>
</comment>
<name>A0ABD3SFZ8_9STRA</name>
<dbReference type="InterPro" id="IPR041489">
    <property type="entry name" value="PDZ_6"/>
</dbReference>
<dbReference type="SMART" id="SM00228">
    <property type="entry name" value="PDZ"/>
    <property type="match status" value="1"/>
</dbReference>
<protein>
    <recommendedName>
        <fullName evidence="1">PDZ domain-containing protein</fullName>
    </recommendedName>
</protein>
<gene>
    <name evidence="2" type="ORF">ACHAXA_003492</name>
</gene>
<dbReference type="CDD" id="cd00136">
    <property type="entry name" value="PDZ_canonical"/>
    <property type="match status" value="1"/>
</dbReference>
<sequence length="91" mass="9291">MIGSGFSFSDGGQILVSAQRPLGIVLVQDPDTGAIRVAEVDPSGSAGRGGVRVGDVLVAVQNASTEGVDLGDVLAYIGNGPRVMNLRLRRA</sequence>
<organism evidence="2 3">
    <name type="scientific">Cyclostephanos tholiformis</name>
    <dbReference type="NCBI Taxonomy" id="382380"/>
    <lineage>
        <taxon>Eukaryota</taxon>
        <taxon>Sar</taxon>
        <taxon>Stramenopiles</taxon>
        <taxon>Ochrophyta</taxon>
        <taxon>Bacillariophyta</taxon>
        <taxon>Coscinodiscophyceae</taxon>
        <taxon>Thalassiosirophycidae</taxon>
        <taxon>Stephanodiscales</taxon>
        <taxon>Stephanodiscaceae</taxon>
        <taxon>Cyclostephanos</taxon>
    </lineage>
</organism>